<accession>A0A2M7IPV9</accession>
<proteinExistence type="predicted"/>
<dbReference type="Proteomes" id="UP000230837">
    <property type="component" value="Unassembled WGS sequence"/>
</dbReference>
<evidence type="ECO:0000313" key="1">
    <source>
        <dbReference type="EMBL" id="PIW97337.1"/>
    </source>
</evidence>
<dbReference type="InterPro" id="IPR038763">
    <property type="entry name" value="DHH_sf"/>
</dbReference>
<dbReference type="SUPFAM" id="SSF64182">
    <property type="entry name" value="DHH phosphoesterases"/>
    <property type="match status" value="1"/>
</dbReference>
<dbReference type="PANTHER" id="PTHR46922">
    <property type="entry name" value="DHHA1 DOMAIN PROTEIN"/>
    <property type="match status" value="1"/>
</dbReference>
<reference evidence="2" key="1">
    <citation type="submission" date="2017-09" db="EMBL/GenBank/DDBJ databases">
        <title>Depth-based differentiation of microbial function through sediment-hosted aquifers and enrichment of novel symbionts in the deep terrestrial subsurface.</title>
        <authorList>
            <person name="Probst A.J."/>
            <person name="Ladd B."/>
            <person name="Jarett J.K."/>
            <person name="Geller-Mcgrath D.E."/>
            <person name="Sieber C.M.K."/>
            <person name="Emerson J.B."/>
            <person name="Anantharaman K."/>
            <person name="Thomas B.C."/>
            <person name="Malmstrom R."/>
            <person name="Stieglmeier M."/>
            <person name="Klingl A."/>
            <person name="Woyke T."/>
            <person name="Ryan C.M."/>
            <person name="Banfield J.F."/>
        </authorList>
    </citation>
    <scope>NUCLEOTIDE SEQUENCE [LARGE SCALE GENOMIC DNA]</scope>
</reference>
<dbReference type="PANTHER" id="PTHR46922:SF4">
    <property type="entry name" value="DHHA1 DOMAIN PROTEIN"/>
    <property type="match status" value="1"/>
</dbReference>
<feature type="non-terminal residue" evidence="1">
    <location>
        <position position="236"/>
    </location>
</feature>
<dbReference type="AlphaFoldDB" id="A0A2M7IPV9"/>
<sequence>MEKELKEIVIIYHADCPDGFGAAYAAWKKFGDNASYLPCYMPAPVPDGITDKELYIVDYSYDKNTLEQLIASNHSVVVIDHHLSAKEFVTSFSQNIFDTNHSGAVLTWQYFHPDQPVPSVLLYVEDHDIWNNSLPEHVEFNVALNQVPRTFQDWDTLIENLKDENFLINFIAKGSFMAKFESSIITELADLKERVLFEGQEVWAINYSGRYKSILGNMLAEENFATGGIALGIVYA</sequence>
<dbReference type="EMBL" id="PFHR01000006">
    <property type="protein sequence ID" value="PIW97337.1"/>
    <property type="molecule type" value="Genomic_DNA"/>
</dbReference>
<name>A0A2M7IPV9_9BACT</name>
<organism evidence="1 2">
    <name type="scientific">Candidatus Kaiserbacteria bacterium CG_4_8_14_3_um_filter_38_9</name>
    <dbReference type="NCBI Taxonomy" id="1974599"/>
    <lineage>
        <taxon>Bacteria</taxon>
        <taxon>Candidatus Kaiseribacteriota</taxon>
    </lineage>
</organism>
<protein>
    <recommendedName>
        <fullName evidence="3">DHHA1 domain-containing protein</fullName>
    </recommendedName>
</protein>
<comment type="caution">
    <text evidence="1">The sequence shown here is derived from an EMBL/GenBank/DDBJ whole genome shotgun (WGS) entry which is preliminary data.</text>
</comment>
<gene>
    <name evidence="1" type="ORF">COZ82_00090</name>
</gene>
<evidence type="ECO:0008006" key="3">
    <source>
        <dbReference type="Google" id="ProtNLM"/>
    </source>
</evidence>
<evidence type="ECO:0000313" key="2">
    <source>
        <dbReference type="Proteomes" id="UP000230837"/>
    </source>
</evidence>